<gene>
    <name evidence="1" type="ORF">CN97_12740</name>
</gene>
<organism evidence="1 2">
    <name type="scientific">Haematobacter massiliensis</name>
    <dbReference type="NCBI Taxonomy" id="195105"/>
    <lineage>
        <taxon>Bacteria</taxon>
        <taxon>Pseudomonadati</taxon>
        <taxon>Pseudomonadota</taxon>
        <taxon>Alphaproteobacteria</taxon>
        <taxon>Rhodobacterales</taxon>
        <taxon>Paracoccaceae</taxon>
        <taxon>Haematobacter</taxon>
    </lineage>
</organism>
<dbReference type="eggNOG" id="ENOG5033I4F">
    <property type="taxonomic scope" value="Bacteria"/>
</dbReference>
<dbReference type="OrthoDB" id="361944at2"/>
<evidence type="ECO:0000313" key="2">
    <source>
        <dbReference type="Proteomes" id="UP000028826"/>
    </source>
</evidence>
<dbReference type="AlphaFoldDB" id="A0A086Y830"/>
<keyword evidence="2" id="KW-1185">Reference proteome</keyword>
<dbReference type="STRING" id="195105.CN97_12740"/>
<evidence type="ECO:0000313" key="1">
    <source>
        <dbReference type="EMBL" id="KFI30430.1"/>
    </source>
</evidence>
<protein>
    <submittedName>
        <fullName evidence="1">Uncharacterized protein</fullName>
    </submittedName>
</protein>
<dbReference type="Proteomes" id="UP000028826">
    <property type="component" value="Unassembled WGS sequence"/>
</dbReference>
<dbReference type="EMBL" id="JGYG01000003">
    <property type="protein sequence ID" value="KFI30430.1"/>
    <property type="molecule type" value="Genomic_DNA"/>
</dbReference>
<accession>A0A086Y830</accession>
<name>A0A086Y830_9RHOB</name>
<proteinExistence type="predicted"/>
<sequence>MSRNDPMIGKDGEVRELGDAFFSTARRGRPPMPAEERKVRMNLMIDADVAARLAELGNKSAFVNEAIRKALAG</sequence>
<reference evidence="1 2" key="1">
    <citation type="submission" date="2014-03" db="EMBL/GenBank/DDBJ databases">
        <title>Genome of Haematobacter massiliensis CCUG 47968.</title>
        <authorList>
            <person name="Wang D."/>
            <person name="Wang G."/>
        </authorList>
    </citation>
    <scope>NUCLEOTIDE SEQUENCE [LARGE SCALE GENOMIC DNA]</scope>
    <source>
        <strain evidence="1 2">CCUG 47968</strain>
    </source>
</reference>
<comment type="caution">
    <text evidence="1">The sequence shown here is derived from an EMBL/GenBank/DDBJ whole genome shotgun (WGS) entry which is preliminary data.</text>
</comment>